<comment type="caution">
    <text evidence="4">The sequence shown here is derived from an EMBL/GenBank/DDBJ whole genome shotgun (WGS) entry which is preliminary data.</text>
</comment>
<dbReference type="InterPro" id="IPR052901">
    <property type="entry name" value="Bact_TGase-like"/>
</dbReference>
<evidence type="ECO:0000259" key="3">
    <source>
        <dbReference type="SMART" id="SM00460"/>
    </source>
</evidence>
<feature type="region of interest" description="Disordered" evidence="1">
    <location>
        <begin position="614"/>
        <end position="666"/>
    </location>
</feature>
<dbReference type="InterPro" id="IPR002931">
    <property type="entry name" value="Transglutaminase-like"/>
</dbReference>
<evidence type="ECO:0000313" key="4">
    <source>
        <dbReference type="EMBL" id="MBD8063202.1"/>
    </source>
</evidence>
<dbReference type="Proteomes" id="UP000661894">
    <property type="component" value="Unassembled WGS sequence"/>
</dbReference>
<dbReference type="InterPro" id="IPR038765">
    <property type="entry name" value="Papain-like_cys_pep_sf"/>
</dbReference>
<keyword evidence="5" id="KW-1185">Reference proteome</keyword>
<feature type="transmembrane region" description="Helical" evidence="2">
    <location>
        <begin position="675"/>
        <end position="696"/>
    </location>
</feature>
<evidence type="ECO:0000313" key="5">
    <source>
        <dbReference type="Proteomes" id="UP000661894"/>
    </source>
</evidence>
<dbReference type="Gene3D" id="2.60.450.20">
    <property type="match status" value="1"/>
</dbReference>
<dbReference type="Gene3D" id="3.10.620.30">
    <property type="match status" value="1"/>
</dbReference>
<dbReference type="PANTHER" id="PTHR42736:SF1">
    <property type="entry name" value="PROTEIN-GLUTAMINE GAMMA-GLUTAMYLTRANSFERASE"/>
    <property type="match status" value="1"/>
</dbReference>
<sequence>MNDPWVTALLRGRWVESALAVTALVAVSWPLGELVSTRPWIGPLFGVLLLVVAVGSLVRMARVPAWLVILAQVLALLGGLAGWAHQHRPPDESTLVAMSALVREGVLTIQTYSVPAPATPGLTFVVLGSIAALALVVEALGVTFRAGAIAGVPLLLVSAGAASGSGQALDPRYFLIGAAAWLVLLSQQGRARLEEWEDRPDAAVSVDRVAAARGNHHRLGVTARVMGVSALLLAVVLPGVLPHLPPTVLVDGRSGEGAPGTVSFTDTLDLTQDLADRSNAPVIRYRTDDSSPPPLRVTSTTLYDDGRWTPFGPATTSQYQVPEIFTIAGYSLAAPGLEATPRTMTVTQNGLRAPQLAVPYPPTAVDLGGVEWLWTPIGDSLTVGAAPGTYAVDYLEMAPLTTLPEEIGAPPVRAAERYAADELTTETADDGTTFLSAPDGSTVAITYSDGQTHWFRTDGSIEAEDPDGRIRLEPPVPEPQALTVDPASRQVVEDLAAELAGDRTNQIDIALELQRYLRSPEFTYSLTLADPVEGPDGEPLDPISHFLATKQGYCTQFATAMVMLARAQDIPARLAIGFLPGSRGLDGTRTVVASDAHAWPELFITGLGWTRFEPTPGQRSGTAPTFATEGQQQAVPTPQEVPSTEEPTVAPAVPDSAGGAGGSGEEGWFERHAEVIGWTALGLAAVLALASVVPLAGRWHRWRSRRGRSPVEQVEGEWTVLVDGLADLGVAPPAAATPRALRDHYAREIAPDAPTREALNRATDRLESARYAAQTPELGTMREDVRQVVEWQRARVTRRRRLLATLLPAGGRAQLGALLPGRRPHPAVD</sequence>
<feature type="transmembrane region" description="Helical" evidence="2">
    <location>
        <begin position="147"/>
        <end position="166"/>
    </location>
</feature>
<dbReference type="EMBL" id="JACSPO010000008">
    <property type="protein sequence ID" value="MBD8063202.1"/>
    <property type="molecule type" value="Genomic_DNA"/>
</dbReference>
<keyword evidence="2" id="KW-0812">Transmembrane</keyword>
<protein>
    <recommendedName>
        <fullName evidence="3">Transglutaminase-like domain-containing protein</fullName>
    </recommendedName>
</protein>
<accession>A0ABR8Z4D9</accession>
<keyword evidence="2" id="KW-1133">Transmembrane helix</keyword>
<feature type="transmembrane region" description="Helical" evidence="2">
    <location>
        <begin position="40"/>
        <end position="58"/>
    </location>
</feature>
<dbReference type="Pfam" id="PF01841">
    <property type="entry name" value="Transglut_core"/>
    <property type="match status" value="1"/>
</dbReference>
<gene>
    <name evidence="4" type="ORF">H9624_12835</name>
</gene>
<name>A0ABR8Z4D9_9MICO</name>
<dbReference type="InterPro" id="IPR047002">
    <property type="entry name" value="Tcp10_C_sf"/>
</dbReference>
<dbReference type="Pfam" id="PF11992">
    <property type="entry name" value="TgpA_N"/>
    <property type="match status" value="1"/>
</dbReference>
<feature type="compositionally biased region" description="Polar residues" evidence="1">
    <location>
        <begin position="617"/>
        <end position="646"/>
    </location>
</feature>
<feature type="transmembrane region" description="Helical" evidence="2">
    <location>
        <begin position="65"/>
        <end position="84"/>
    </location>
</feature>
<evidence type="ECO:0000256" key="2">
    <source>
        <dbReference type="SAM" id="Phobius"/>
    </source>
</evidence>
<dbReference type="SUPFAM" id="SSF54001">
    <property type="entry name" value="Cysteine proteinases"/>
    <property type="match status" value="1"/>
</dbReference>
<reference evidence="4 5" key="1">
    <citation type="submission" date="2020-08" db="EMBL/GenBank/DDBJ databases">
        <title>A Genomic Blueprint of the Chicken Gut Microbiome.</title>
        <authorList>
            <person name="Gilroy R."/>
            <person name="Ravi A."/>
            <person name="Getino M."/>
            <person name="Pursley I."/>
            <person name="Horton D.L."/>
            <person name="Alikhan N.-F."/>
            <person name="Baker D."/>
            <person name="Gharbi K."/>
            <person name="Hall N."/>
            <person name="Watson M."/>
            <person name="Adriaenssens E.M."/>
            <person name="Foster-Nyarko E."/>
            <person name="Jarju S."/>
            <person name="Secka A."/>
            <person name="Antonio M."/>
            <person name="Oren A."/>
            <person name="Chaudhuri R."/>
            <person name="La Ragione R.M."/>
            <person name="Hildebrand F."/>
            <person name="Pallen M.J."/>
        </authorList>
    </citation>
    <scope>NUCLEOTIDE SEQUENCE [LARGE SCALE GENOMIC DNA]</scope>
    <source>
        <strain evidence="4 5">Sa1BUA1</strain>
    </source>
</reference>
<proteinExistence type="predicted"/>
<feature type="domain" description="Transglutaminase-like" evidence="3">
    <location>
        <begin position="546"/>
        <end position="616"/>
    </location>
</feature>
<dbReference type="PANTHER" id="PTHR42736">
    <property type="entry name" value="PROTEIN-GLUTAMINE GAMMA-GLUTAMYLTRANSFERASE"/>
    <property type="match status" value="1"/>
</dbReference>
<dbReference type="InterPro" id="IPR021878">
    <property type="entry name" value="TgpA_N"/>
</dbReference>
<dbReference type="RefSeq" id="WP_251840299.1">
    <property type="nucleotide sequence ID" value="NZ_JACSPO010000008.1"/>
</dbReference>
<dbReference type="SMART" id="SM00460">
    <property type="entry name" value="TGc"/>
    <property type="match status" value="1"/>
</dbReference>
<organism evidence="4 5">
    <name type="scientific">Oceanitalea stevensii</name>
    <dbReference type="NCBI Taxonomy" id="2763072"/>
    <lineage>
        <taxon>Bacteria</taxon>
        <taxon>Bacillati</taxon>
        <taxon>Actinomycetota</taxon>
        <taxon>Actinomycetes</taxon>
        <taxon>Micrococcales</taxon>
        <taxon>Bogoriellaceae</taxon>
        <taxon>Georgenia</taxon>
    </lineage>
</organism>
<evidence type="ECO:0000256" key="1">
    <source>
        <dbReference type="SAM" id="MobiDB-lite"/>
    </source>
</evidence>
<feature type="transmembrane region" description="Helical" evidence="2">
    <location>
        <begin position="121"/>
        <end position="140"/>
    </location>
</feature>
<keyword evidence="2" id="KW-0472">Membrane</keyword>